<sequence>MSENCSSDDPLARFSTIQITEEDIRLRYEHLPKLTGIYLPERLQSFPRTQYEENFGHPWYLYEEGEYEWKMRWAARAASRGWLRAIKRGDITYAIPPRYRHPAPEGQDRQFLLQESLSLAVADKALEILATPRFEEWVECDMGRNTVSRWATNFHHFPNEPWIDGTRGFGEEIAAHALNTVYEMILDSADTIEFDGPSFPMSFCEKWFPAREDVLPERFTVVLPPDVDGDDDFHSADVDHLEELLQERFIDVNGDDISLEPPLRPEPPSLGEYLEAKAKLEASMKENDQTDEIGGLDTSPAEIGLFPEPACSAAAVDQEFEGGKEAEEDV</sequence>
<proteinExistence type="predicted"/>
<comment type="caution">
    <text evidence="2">The sequence shown here is derived from an EMBL/GenBank/DDBJ whole genome shotgun (WGS) entry which is preliminary data.</text>
</comment>
<name>J5REF6_TRIAS</name>
<dbReference type="AlphaFoldDB" id="J5REF6"/>
<evidence type="ECO:0000313" key="2">
    <source>
        <dbReference type="EMBL" id="EJT52198.1"/>
    </source>
</evidence>
<accession>J5REF6</accession>
<feature type="region of interest" description="Disordered" evidence="1">
    <location>
        <begin position="284"/>
        <end position="303"/>
    </location>
</feature>
<gene>
    <name evidence="2" type="ORF">A1Q1_06304</name>
</gene>
<evidence type="ECO:0000313" key="3">
    <source>
        <dbReference type="Proteomes" id="UP000002748"/>
    </source>
</evidence>
<reference evidence="2 3" key="1">
    <citation type="journal article" date="2012" name="Eukaryot. Cell">
        <title>Draft genome sequence of CBS 2479, the standard type strain of Trichosporon asahii.</title>
        <authorList>
            <person name="Yang R.Y."/>
            <person name="Li H.T."/>
            <person name="Zhu H."/>
            <person name="Zhou G.P."/>
            <person name="Wang M."/>
            <person name="Wang L."/>
        </authorList>
    </citation>
    <scope>NUCLEOTIDE SEQUENCE [LARGE SCALE GENOMIC DNA]</scope>
    <source>
        <strain evidence="3">ATCC 90039 / CBS 2479 / JCM 2466 / KCTC 7840 / NCYC 2677 / UAMH 7654</strain>
    </source>
</reference>
<dbReference type="KEGG" id="tasa:A1Q1_06304"/>
<protein>
    <submittedName>
        <fullName evidence="2">Uncharacterized protein</fullName>
    </submittedName>
</protein>
<dbReference type="GeneID" id="25989816"/>
<organism evidence="2 3">
    <name type="scientific">Trichosporon asahii var. asahii (strain ATCC 90039 / CBS 2479 / JCM 2466 / KCTC 7840 / NBRC 103889/ NCYC 2677 / UAMH 7654)</name>
    <name type="common">Yeast</name>
    <dbReference type="NCBI Taxonomy" id="1186058"/>
    <lineage>
        <taxon>Eukaryota</taxon>
        <taxon>Fungi</taxon>
        <taxon>Dikarya</taxon>
        <taxon>Basidiomycota</taxon>
        <taxon>Agaricomycotina</taxon>
        <taxon>Tremellomycetes</taxon>
        <taxon>Trichosporonales</taxon>
        <taxon>Trichosporonaceae</taxon>
        <taxon>Trichosporon</taxon>
    </lineage>
</organism>
<evidence type="ECO:0000256" key="1">
    <source>
        <dbReference type="SAM" id="MobiDB-lite"/>
    </source>
</evidence>
<dbReference type="EMBL" id="ALBS01000032">
    <property type="protein sequence ID" value="EJT52198.1"/>
    <property type="molecule type" value="Genomic_DNA"/>
</dbReference>
<dbReference type="RefSeq" id="XP_014183383.1">
    <property type="nucleotide sequence ID" value="XM_014327908.1"/>
</dbReference>
<dbReference type="HOGENOM" id="CLU_842474_0_0_1"/>
<dbReference type="Proteomes" id="UP000002748">
    <property type="component" value="Unassembled WGS sequence"/>
</dbReference>
<dbReference type="VEuPathDB" id="FungiDB:A1Q1_06304"/>